<keyword evidence="8" id="KW-1185">Reference proteome</keyword>
<dbReference type="SUPFAM" id="SSF48208">
    <property type="entry name" value="Six-hairpin glycosidases"/>
    <property type="match status" value="1"/>
</dbReference>
<dbReference type="Gene3D" id="2.60.420.10">
    <property type="entry name" value="Maltose phosphorylase, domain 3"/>
    <property type="match status" value="1"/>
</dbReference>
<dbReference type="Pfam" id="PF03632">
    <property type="entry name" value="Glyco_hydro_65m"/>
    <property type="match status" value="1"/>
</dbReference>
<evidence type="ECO:0000313" key="8">
    <source>
        <dbReference type="Proteomes" id="UP001183202"/>
    </source>
</evidence>
<keyword evidence="2" id="KW-0326">Glycosidase</keyword>
<feature type="region of interest" description="Disordered" evidence="3">
    <location>
        <begin position="749"/>
        <end position="799"/>
    </location>
</feature>
<comment type="similarity">
    <text evidence="1">Belongs to the glycosyl hydrolase 65 family.</text>
</comment>
<dbReference type="InterPro" id="IPR005195">
    <property type="entry name" value="Glyco_hydro_65_M"/>
</dbReference>
<evidence type="ECO:0000259" key="4">
    <source>
        <dbReference type="Pfam" id="PF03632"/>
    </source>
</evidence>
<dbReference type="Proteomes" id="UP001183202">
    <property type="component" value="Unassembled WGS sequence"/>
</dbReference>
<dbReference type="InterPro" id="IPR037018">
    <property type="entry name" value="GH65_N"/>
</dbReference>
<comment type="caution">
    <text evidence="7">The sequence shown here is derived from an EMBL/GenBank/DDBJ whole genome shotgun (WGS) entry which is preliminary data.</text>
</comment>
<sequence length="799" mass="88011">MTTEDTFTVEPWCLREPRLELDQLASTEAVLTVANGSLGVRGTLDEGEPVGMPGTYLAGVHELRTMVYTETGSGDPESTETLVNTIDGTAVRLLVDGHPLDVRTGTLLHHERVLDFRAGTLSRELRWRSPDGRSVEVTSTRLVSLDQRGVLALRYAVRALERPVEVVLQSGLVANTQQPHLPSHPSAVDLLEHPLEPQEHDANGRLTLVHRTLRTGLLVGATAHHDVESPAELDVHGEATPDHARFTVRAKLEPGESVTLTKLVAYAWSDTHELPALRDELAGALTVARHEGFDGLLASQRTVLDGFWECADVEIDGDDELQQAVRFALFQLLQATARAEGRAVAGKALTGTGYEGHAFWDTETFVLQVMTAVRPEVTRHALGWRHATLPAARERATTLDLKGAAFPWRTITGPECSGYWPAGTAAFHVNADVADAVLRYVDATGDEEFAREAGVELLVESARLWCSLGHWGRDERFHVFGVTGPDEYSALGDDNVYTNLMLQRNLRGAARWVRRYPQAAEPLEVTLDEVAAWEQAADAVCIPYDDDLGVHPQSAGFTLAPRWDFAGTPEENYPLHSHYPYLQLYRKQVVKQADLVLALFLRGDAFTDEEKLRDFTYYEEITVRDSSLSACCQAVLAAEVGLPHLAHEYVVESALADIRDPEHDSSDGLHVAALAGTWLALVCGFGGLRQVDDGLSFRPVLPDELPRLRFRLLFRGRLLRVTVEPGQATYELLRGEPLTVRHERDDLELAVGVPVTRPTRPRPRPPLPSQPETRAPGRGTLRDDSRPGTPASAGHHEQA</sequence>
<dbReference type="Pfam" id="PF03633">
    <property type="entry name" value="Glyco_hydro_65C"/>
    <property type="match status" value="1"/>
</dbReference>
<evidence type="ECO:0000256" key="2">
    <source>
        <dbReference type="ARBA" id="ARBA00023295"/>
    </source>
</evidence>
<evidence type="ECO:0000259" key="5">
    <source>
        <dbReference type="Pfam" id="PF03633"/>
    </source>
</evidence>
<evidence type="ECO:0000259" key="6">
    <source>
        <dbReference type="Pfam" id="PF03636"/>
    </source>
</evidence>
<keyword evidence="7" id="KW-0378">Hydrolase</keyword>
<dbReference type="InterPro" id="IPR012341">
    <property type="entry name" value="6hp_glycosidase-like_sf"/>
</dbReference>
<evidence type="ECO:0000256" key="1">
    <source>
        <dbReference type="ARBA" id="ARBA00006768"/>
    </source>
</evidence>
<feature type="domain" description="Glycoside hydrolase family 65 central catalytic" evidence="4">
    <location>
        <begin position="326"/>
        <end position="678"/>
    </location>
</feature>
<dbReference type="InterPro" id="IPR008928">
    <property type="entry name" value="6-hairpin_glycosidase_sf"/>
</dbReference>
<accession>A0ABU2N4Z3</accession>
<dbReference type="InterPro" id="IPR005196">
    <property type="entry name" value="Glyco_hydro_65_N"/>
</dbReference>
<name>A0ABU2N4Z3_9PSEU</name>
<dbReference type="InterPro" id="IPR017045">
    <property type="entry name" value="Malt_Pase/Glycosyl_Hdrlase"/>
</dbReference>
<dbReference type="GO" id="GO:0016787">
    <property type="term" value="F:hydrolase activity"/>
    <property type="evidence" value="ECO:0007669"/>
    <property type="project" value="UniProtKB-KW"/>
</dbReference>
<dbReference type="PANTHER" id="PTHR11051">
    <property type="entry name" value="GLYCOSYL HYDROLASE-RELATED"/>
    <property type="match status" value="1"/>
</dbReference>
<organism evidence="7 8">
    <name type="scientific">Pseudonocardia charpentierae</name>
    <dbReference type="NCBI Taxonomy" id="3075545"/>
    <lineage>
        <taxon>Bacteria</taxon>
        <taxon>Bacillati</taxon>
        <taxon>Actinomycetota</taxon>
        <taxon>Actinomycetes</taxon>
        <taxon>Pseudonocardiales</taxon>
        <taxon>Pseudonocardiaceae</taxon>
        <taxon>Pseudonocardia</taxon>
    </lineage>
</organism>
<dbReference type="Pfam" id="PF03636">
    <property type="entry name" value="Glyco_hydro_65N"/>
    <property type="match status" value="1"/>
</dbReference>
<dbReference type="InterPro" id="IPR011013">
    <property type="entry name" value="Gal_mutarotase_sf_dom"/>
</dbReference>
<feature type="domain" description="Glycoside hydrolase family 65 C-terminal" evidence="5">
    <location>
        <begin position="688"/>
        <end position="745"/>
    </location>
</feature>
<gene>
    <name evidence="7" type="ORF">RM445_02415</name>
</gene>
<dbReference type="EMBL" id="JAVREJ010000001">
    <property type="protein sequence ID" value="MDT0348374.1"/>
    <property type="molecule type" value="Genomic_DNA"/>
</dbReference>
<dbReference type="Gene3D" id="1.50.10.10">
    <property type="match status" value="1"/>
</dbReference>
<evidence type="ECO:0000313" key="7">
    <source>
        <dbReference type="EMBL" id="MDT0348374.1"/>
    </source>
</evidence>
<proteinExistence type="inferred from homology"/>
<feature type="domain" description="Glycoside hydrolase family 65 N-terminal" evidence="6">
    <location>
        <begin position="16"/>
        <end position="270"/>
    </location>
</feature>
<dbReference type="Gene3D" id="2.70.98.40">
    <property type="entry name" value="Glycoside hydrolase, family 65, N-terminal domain"/>
    <property type="match status" value="1"/>
</dbReference>
<dbReference type="PANTHER" id="PTHR11051:SF13">
    <property type="entry name" value="GLYCOSYL TRANSFERASE"/>
    <property type="match status" value="1"/>
</dbReference>
<dbReference type="PIRSF" id="PIRSF036289">
    <property type="entry name" value="Glycosyl_hydrolase_malt_phosph"/>
    <property type="match status" value="1"/>
</dbReference>
<dbReference type="InterPro" id="IPR005194">
    <property type="entry name" value="Glyco_hydro_65_C"/>
</dbReference>
<evidence type="ECO:0000256" key="3">
    <source>
        <dbReference type="SAM" id="MobiDB-lite"/>
    </source>
</evidence>
<protein>
    <submittedName>
        <fullName evidence="7">Glycosyl hydrolase family 65 protein</fullName>
    </submittedName>
</protein>
<dbReference type="SUPFAM" id="SSF74650">
    <property type="entry name" value="Galactose mutarotase-like"/>
    <property type="match status" value="1"/>
</dbReference>
<dbReference type="RefSeq" id="WP_311554264.1">
    <property type="nucleotide sequence ID" value="NZ_JAVREJ010000001.1"/>
</dbReference>
<reference evidence="8" key="1">
    <citation type="submission" date="2023-07" db="EMBL/GenBank/DDBJ databases">
        <title>30 novel species of actinomycetes from the DSMZ collection.</title>
        <authorList>
            <person name="Nouioui I."/>
        </authorList>
    </citation>
    <scope>NUCLEOTIDE SEQUENCE [LARGE SCALE GENOMIC DNA]</scope>
    <source>
        <strain evidence="8">DSM 45834</strain>
    </source>
</reference>